<dbReference type="PATRIC" id="fig|157733.3.peg.3837"/>
<feature type="active site" description="Charge relay system" evidence="6">
    <location>
        <position position="168"/>
    </location>
</feature>
<name>A0A0J6D4A4_9BACL</name>
<dbReference type="InterPro" id="IPR022398">
    <property type="entry name" value="Peptidase_S8_His-AS"/>
</dbReference>
<evidence type="ECO:0000313" key="11">
    <source>
        <dbReference type="EMBL" id="KMM39129.1"/>
    </source>
</evidence>
<dbReference type="PANTHER" id="PTHR43806:SF11">
    <property type="entry name" value="CEREVISIN-RELATED"/>
    <property type="match status" value="1"/>
</dbReference>
<dbReference type="InterPro" id="IPR036852">
    <property type="entry name" value="Peptidase_S8/S53_dom_sf"/>
</dbReference>
<dbReference type="InterPro" id="IPR000209">
    <property type="entry name" value="Peptidase_S8/S53_dom"/>
</dbReference>
<sequence>MKVTLRKLSIIFSMVLVLSLLVGFSSPSASAAPADKGPKNFLVGFKTNINQAQINNIQKLGGQVKHQFKFMDTMLISLPEPAAKALKKNPNVSYVEEDQVAHAIGQTTPWGIPHIKADQVQATGNTGSGVKVAVLDTGIDASHEDLNVSGGASFVSGEPDATTDGNGHGTHVAGTVAGLNNSVGVLGVAHSASLYAVKVLDSSGSGTYSGIIQGIEWAVDNNMDVINMSLGGSSGSTALKNATDNAYNSGVLVVAAAGNEGTFFGFNTIGYPAKYDSAMAVGAVDSNNKRASFSSVGSELEVMAPGVNISSSVPGNGYDSYNGTSMASPHVAGAAALVMAANPGLSNADVRQKLNDTAIPLGSSFYYGNGVIDVYEATR</sequence>
<dbReference type="InterPro" id="IPR037045">
    <property type="entry name" value="S8pro/Inhibitor_I9_sf"/>
</dbReference>
<evidence type="ECO:0000256" key="1">
    <source>
        <dbReference type="ARBA" id="ARBA00011073"/>
    </source>
</evidence>
<proteinExistence type="inferred from homology"/>
<dbReference type="AlphaFoldDB" id="A0A0J6D4A4"/>
<evidence type="ECO:0000259" key="9">
    <source>
        <dbReference type="Pfam" id="PF00082"/>
    </source>
</evidence>
<dbReference type="Proteomes" id="UP000035996">
    <property type="component" value="Unassembled WGS sequence"/>
</dbReference>
<dbReference type="GO" id="GO:0004252">
    <property type="term" value="F:serine-type endopeptidase activity"/>
    <property type="evidence" value="ECO:0007669"/>
    <property type="project" value="UniProtKB-UniRule"/>
</dbReference>
<dbReference type="InterPro" id="IPR023827">
    <property type="entry name" value="Peptidase_S8_Asp-AS"/>
</dbReference>
<dbReference type="EMBL" id="LELK01000001">
    <property type="protein sequence ID" value="KMM39129.1"/>
    <property type="molecule type" value="Genomic_DNA"/>
</dbReference>
<keyword evidence="4 6" id="KW-0378">Hydrolase</keyword>
<keyword evidence="8" id="KW-0732">Signal</keyword>
<dbReference type="RefSeq" id="WP_048310299.1">
    <property type="nucleotide sequence ID" value="NZ_CP119526.1"/>
</dbReference>
<dbReference type="GO" id="GO:0005576">
    <property type="term" value="C:extracellular region"/>
    <property type="evidence" value="ECO:0007669"/>
    <property type="project" value="UniProtKB-SubCell"/>
</dbReference>
<dbReference type="Pfam" id="PF00082">
    <property type="entry name" value="Peptidase_S8"/>
    <property type="match status" value="1"/>
</dbReference>
<evidence type="ECO:0000256" key="2">
    <source>
        <dbReference type="ARBA" id="ARBA00022670"/>
    </source>
</evidence>
<evidence type="ECO:0000256" key="6">
    <source>
        <dbReference type="PROSITE-ProRule" id="PRU01240"/>
    </source>
</evidence>
<keyword evidence="12" id="KW-1185">Reference proteome</keyword>
<feature type="active site" description="Charge relay system" evidence="6">
    <location>
        <position position="136"/>
    </location>
</feature>
<evidence type="ECO:0000256" key="4">
    <source>
        <dbReference type="ARBA" id="ARBA00022801"/>
    </source>
</evidence>
<dbReference type="Gene3D" id="3.30.70.80">
    <property type="entry name" value="Peptidase S8 propeptide/proteinase inhibitor I9"/>
    <property type="match status" value="1"/>
</dbReference>
<organism evidence="11 12">
    <name type="scientific">Guptibacillus hwajinpoensis</name>
    <dbReference type="NCBI Taxonomy" id="208199"/>
    <lineage>
        <taxon>Bacteria</taxon>
        <taxon>Bacillati</taxon>
        <taxon>Bacillota</taxon>
        <taxon>Bacilli</taxon>
        <taxon>Bacillales</taxon>
        <taxon>Guptibacillaceae</taxon>
        <taxon>Guptibacillus</taxon>
    </lineage>
</organism>
<dbReference type="STRING" id="157733.AB986_07830"/>
<protein>
    <submittedName>
        <fullName evidence="11">Peptidase S8</fullName>
    </submittedName>
</protein>
<dbReference type="InterPro" id="IPR054399">
    <property type="entry name" value="Fervidolysin-like_N_prodom"/>
</dbReference>
<dbReference type="SUPFAM" id="SSF52743">
    <property type="entry name" value="Subtilisin-like"/>
    <property type="match status" value="1"/>
</dbReference>
<dbReference type="PROSITE" id="PS51892">
    <property type="entry name" value="SUBTILASE"/>
    <property type="match status" value="1"/>
</dbReference>
<dbReference type="GO" id="GO:0046872">
    <property type="term" value="F:metal ion binding"/>
    <property type="evidence" value="ECO:0007669"/>
    <property type="project" value="UniProtKB-KW"/>
</dbReference>
<feature type="chain" id="PRO_5005269602" evidence="8">
    <location>
        <begin position="32"/>
        <end position="379"/>
    </location>
</feature>
<feature type="domain" description="Peptidase S8/S53" evidence="9">
    <location>
        <begin position="127"/>
        <end position="370"/>
    </location>
</feature>
<dbReference type="InterPro" id="IPR034202">
    <property type="entry name" value="Subtilisin_Carlsberg-like"/>
</dbReference>
<evidence type="ECO:0000313" key="12">
    <source>
        <dbReference type="Proteomes" id="UP000035996"/>
    </source>
</evidence>
<feature type="domain" description="Fervidolysin-like N-terminal prodomain" evidence="10">
    <location>
        <begin position="41"/>
        <end position="96"/>
    </location>
</feature>
<evidence type="ECO:0000256" key="3">
    <source>
        <dbReference type="ARBA" id="ARBA00022723"/>
    </source>
</evidence>
<dbReference type="InterPro" id="IPR015500">
    <property type="entry name" value="Peptidase_S8_subtilisin-rel"/>
</dbReference>
<dbReference type="PANTHER" id="PTHR43806">
    <property type="entry name" value="PEPTIDASE S8"/>
    <property type="match status" value="1"/>
</dbReference>
<dbReference type="InterPro" id="IPR023828">
    <property type="entry name" value="Peptidase_S8_Ser-AS"/>
</dbReference>
<gene>
    <name evidence="11" type="ORF">AB986_07830</name>
</gene>
<keyword evidence="2 6" id="KW-0645">Protease</keyword>
<dbReference type="Gene3D" id="3.40.50.200">
    <property type="entry name" value="Peptidase S8/S53 domain"/>
    <property type="match status" value="1"/>
</dbReference>
<comment type="similarity">
    <text evidence="1 6 7">Belongs to the peptidase S8 family.</text>
</comment>
<evidence type="ECO:0000256" key="8">
    <source>
        <dbReference type="SAM" id="SignalP"/>
    </source>
</evidence>
<dbReference type="PRINTS" id="PR00723">
    <property type="entry name" value="SUBTILISIN"/>
</dbReference>
<dbReference type="PROSITE" id="PS00138">
    <property type="entry name" value="SUBTILASE_SER"/>
    <property type="match status" value="1"/>
</dbReference>
<dbReference type="CDD" id="cd07477">
    <property type="entry name" value="Peptidases_S8_Subtilisin_subset"/>
    <property type="match status" value="1"/>
</dbReference>
<dbReference type="PROSITE" id="PS00137">
    <property type="entry name" value="SUBTILASE_HIS"/>
    <property type="match status" value="1"/>
</dbReference>
<comment type="caution">
    <text evidence="11">The sequence shown here is derived from an EMBL/GenBank/DDBJ whole genome shotgun (WGS) entry which is preliminary data.</text>
</comment>
<dbReference type="SUPFAM" id="SSF54897">
    <property type="entry name" value="Protease propeptides/inhibitors"/>
    <property type="match status" value="1"/>
</dbReference>
<evidence type="ECO:0000256" key="5">
    <source>
        <dbReference type="ARBA" id="ARBA00022825"/>
    </source>
</evidence>
<feature type="active site" description="Charge relay system" evidence="6">
    <location>
        <position position="325"/>
    </location>
</feature>
<accession>A0A0J6D4A4</accession>
<dbReference type="PROSITE" id="PS00136">
    <property type="entry name" value="SUBTILASE_ASP"/>
    <property type="match status" value="1"/>
</dbReference>
<dbReference type="InterPro" id="IPR050131">
    <property type="entry name" value="Peptidase_S8_subtilisin-like"/>
</dbReference>
<dbReference type="Pfam" id="PF22148">
    <property type="entry name" value="Fervidolysin_NPro-like"/>
    <property type="match status" value="1"/>
</dbReference>
<dbReference type="OrthoDB" id="9798386at2"/>
<keyword evidence="5 6" id="KW-0720">Serine protease</keyword>
<feature type="signal peptide" evidence="8">
    <location>
        <begin position="1"/>
        <end position="31"/>
    </location>
</feature>
<keyword evidence="3" id="KW-0479">Metal-binding</keyword>
<dbReference type="GO" id="GO:0006508">
    <property type="term" value="P:proteolysis"/>
    <property type="evidence" value="ECO:0007669"/>
    <property type="project" value="UniProtKB-KW"/>
</dbReference>
<evidence type="ECO:0000259" key="10">
    <source>
        <dbReference type="Pfam" id="PF22148"/>
    </source>
</evidence>
<reference evidence="11" key="1">
    <citation type="submission" date="2015-06" db="EMBL/GenBank/DDBJ databases">
        <authorList>
            <person name="Liu B."/>
            <person name="Wang J."/>
            <person name="Zhu Y."/>
            <person name="Liu G."/>
            <person name="Chen Q."/>
            <person name="Zheng C."/>
            <person name="Che J."/>
            <person name="Ge C."/>
            <person name="Shi H."/>
            <person name="Pan Z."/>
            <person name="Liu X."/>
        </authorList>
    </citation>
    <scope>NUCLEOTIDE SEQUENCE [LARGE SCALE GENOMIC DNA]</scope>
    <source>
        <strain evidence="11">DSM 16346</strain>
    </source>
</reference>
<evidence type="ECO:0000256" key="7">
    <source>
        <dbReference type="RuleBase" id="RU003355"/>
    </source>
</evidence>